<feature type="compositionally biased region" description="Basic and acidic residues" evidence="4">
    <location>
        <begin position="129"/>
        <end position="143"/>
    </location>
</feature>
<evidence type="ECO:0000313" key="7">
    <source>
        <dbReference type="Proteomes" id="UP000181936"/>
    </source>
</evidence>
<dbReference type="RefSeq" id="WP_072578769.1">
    <property type="nucleotide sequence ID" value="NZ_CP016020.1"/>
</dbReference>
<dbReference type="GO" id="GO:0046872">
    <property type="term" value="F:metal ion binding"/>
    <property type="evidence" value="ECO:0007669"/>
    <property type="project" value="InterPro"/>
</dbReference>
<keyword evidence="2 5" id="KW-0732">Signal</keyword>
<feature type="region of interest" description="Disordered" evidence="4">
    <location>
        <begin position="129"/>
        <end position="227"/>
    </location>
</feature>
<dbReference type="GO" id="GO:0030001">
    <property type="term" value="P:metal ion transport"/>
    <property type="evidence" value="ECO:0007669"/>
    <property type="project" value="InterPro"/>
</dbReference>
<evidence type="ECO:0000256" key="1">
    <source>
        <dbReference type="ARBA" id="ARBA00022448"/>
    </source>
</evidence>
<feature type="signal peptide" evidence="5">
    <location>
        <begin position="1"/>
        <end position="19"/>
    </location>
</feature>
<dbReference type="Gene3D" id="3.40.50.1980">
    <property type="entry name" value="Nitrogenase molybdenum iron protein domain"/>
    <property type="match status" value="3"/>
</dbReference>
<keyword evidence="1 3" id="KW-0813">Transport</keyword>
<evidence type="ECO:0000256" key="5">
    <source>
        <dbReference type="SAM" id="SignalP"/>
    </source>
</evidence>
<dbReference type="Proteomes" id="UP000181936">
    <property type="component" value="Chromosome"/>
</dbReference>
<proteinExistence type="inferred from homology"/>
<keyword evidence="7" id="KW-1185">Reference proteome</keyword>
<dbReference type="InterPro" id="IPR006127">
    <property type="entry name" value="ZnuA-like"/>
</dbReference>
<comment type="similarity">
    <text evidence="3">Belongs to the bacterial solute-binding protein 9 family.</text>
</comment>
<feature type="chain" id="PRO_5039455026" evidence="5">
    <location>
        <begin position="20"/>
        <end position="395"/>
    </location>
</feature>
<sequence length="395" mass="44177">MKKYTLLVTGIILSLILLAGCNAENETSSENQSEEKLNLYTTIYPLEDFTKKIGGDLVNVQNIFPPGADAHTYEPTTKIMVDIANSDGLIYSGVGLESFATKIQTSLEKEDVAFINAGEGLELVDMHSEDEHAAKEDTHSEDEHAAEEEDHSDHEHATEEDTHSEDEHAAEEEDHSDHEHATEEDTHSEDEHAAEDDTHSEDEHAAEEDTHSEDEHGHNHGDTDPHVWIDPIRSITLAENIKNALVELHPEGADTFEKNFSDLKSKLEELDTKFSTVIESSDKKEILVSHAAYGYWEDKYGLEQISVLGLSPTQEPSQKELQTIIETAKEHSIKYIVFEENVSSNITDIVQGEIGAEAVTLSNLETITEEQINNNEDYFSLMNKNLETLKKILSN</sequence>
<reference evidence="6 7" key="1">
    <citation type="journal article" date="2016" name="Sci. Rep.">
        <title>Complete genome sequence and transcriptomic analysis of a novel marine strain Bacillus weihaiensis reveals the mechanism of brown algae degradation.</title>
        <authorList>
            <person name="Zhu Y."/>
            <person name="Chen P."/>
            <person name="Bao Y."/>
            <person name="Men Y."/>
            <person name="Zeng Y."/>
            <person name="Yang J."/>
            <person name="Sun J."/>
            <person name="Sun Y."/>
        </authorList>
    </citation>
    <scope>NUCLEOTIDE SEQUENCE [LARGE SCALE GENOMIC DNA]</scope>
    <source>
        <strain evidence="6 7">Alg07</strain>
    </source>
</reference>
<feature type="compositionally biased region" description="Basic and acidic residues" evidence="4">
    <location>
        <begin position="175"/>
        <end position="227"/>
    </location>
</feature>
<dbReference type="PROSITE" id="PS51257">
    <property type="entry name" value="PROKAR_LIPOPROTEIN"/>
    <property type="match status" value="1"/>
</dbReference>
<feature type="compositionally biased region" description="Basic and acidic residues" evidence="4">
    <location>
        <begin position="151"/>
        <end position="167"/>
    </location>
</feature>
<name>A0A1L3MNP8_9BACI</name>
<dbReference type="GO" id="GO:0007155">
    <property type="term" value="P:cell adhesion"/>
    <property type="evidence" value="ECO:0007669"/>
    <property type="project" value="InterPro"/>
</dbReference>
<protein>
    <submittedName>
        <fullName evidence="6">ABC transporter substrate-binding protein</fullName>
    </submittedName>
</protein>
<evidence type="ECO:0000313" key="6">
    <source>
        <dbReference type="EMBL" id="APH03976.1"/>
    </source>
</evidence>
<evidence type="ECO:0000256" key="2">
    <source>
        <dbReference type="ARBA" id="ARBA00022729"/>
    </source>
</evidence>
<organism evidence="6 7">
    <name type="scientific">Bacillus weihaiensis</name>
    <dbReference type="NCBI Taxonomy" id="1547283"/>
    <lineage>
        <taxon>Bacteria</taxon>
        <taxon>Bacillati</taxon>
        <taxon>Bacillota</taxon>
        <taxon>Bacilli</taxon>
        <taxon>Bacillales</taxon>
        <taxon>Bacillaceae</taxon>
        <taxon>Bacillus</taxon>
    </lineage>
</organism>
<dbReference type="PRINTS" id="PR00691">
    <property type="entry name" value="ADHESINB"/>
</dbReference>
<evidence type="ECO:0000256" key="3">
    <source>
        <dbReference type="RuleBase" id="RU003512"/>
    </source>
</evidence>
<dbReference type="AlphaFoldDB" id="A0A1L3MNP8"/>
<dbReference type="SUPFAM" id="SSF53807">
    <property type="entry name" value="Helical backbone' metal receptor"/>
    <property type="match status" value="1"/>
</dbReference>
<dbReference type="PANTHER" id="PTHR42953:SF8">
    <property type="entry name" value="ZINT DOMAIN-CONTAINING PROTEIN"/>
    <property type="match status" value="1"/>
</dbReference>
<dbReference type="EMBL" id="CP016020">
    <property type="protein sequence ID" value="APH03976.1"/>
    <property type="molecule type" value="Genomic_DNA"/>
</dbReference>
<dbReference type="InterPro" id="IPR050492">
    <property type="entry name" value="Bact_metal-bind_prot9"/>
</dbReference>
<dbReference type="InterPro" id="IPR006129">
    <property type="entry name" value="AdhesinB"/>
</dbReference>
<dbReference type="OrthoDB" id="9810636at2"/>
<dbReference type="PRINTS" id="PR00690">
    <property type="entry name" value="ADHESNFAMILY"/>
</dbReference>
<accession>A0A1L3MNP8</accession>
<dbReference type="Pfam" id="PF01297">
    <property type="entry name" value="ZnuA"/>
    <property type="match status" value="1"/>
</dbReference>
<dbReference type="STRING" id="1547283.A9C19_04055"/>
<gene>
    <name evidence="6" type="ORF">A9C19_04055</name>
</gene>
<evidence type="ECO:0000256" key="4">
    <source>
        <dbReference type="SAM" id="MobiDB-lite"/>
    </source>
</evidence>
<dbReference type="PANTHER" id="PTHR42953">
    <property type="entry name" value="HIGH-AFFINITY ZINC UPTAKE SYSTEM PROTEIN ZNUA-RELATED"/>
    <property type="match status" value="1"/>
</dbReference>
<dbReference type="KEGG" id="bwh:A9C19_04055"/>
<dbReference type="InterPro" id="IPR006128">
    <property type="entry name" value="Lipoprotein_PsaA-like"/>
</dbReference>